<name>A0A2P2I3U3_9CRUS</name>
<accession>A0A2P2I3U3</accession>
<dbReference type="PANTHER" id="PTHR46599">
    <property type="entry name" value="PIGGYBAC TRANSPOSABLE ELEMENT-DERIVED PROTEIN 4"/>
    <property type="match status" value="1"/>
</dbReference>
<feature type="domain" description="PiggyBac transposable element-derived protein" evidence="1">
    <location>
        <begin position="177"/>
        <end position="549"/>
    </location>
</feature>
<dbReference type="AlphaFoldDB" id="A0A2P2I3U3"/>
<dbReference type="EMBL" id="IACF01003062">
    <property type="protein sequence ID" value="LAB68692.1"/>
    <property type="molecule type" value="mRNA"/>
</dbReference>
<evidence type="ECO:0000259" key="1">
    <source>
        <dbReference type="Pfam" id="PF13843"/>
    </source>
</evidence>
<proteinExistence type="evidence at transcript level"/>
<dbReference type="InterPro" id="IPR029526">
    <property type="entry name" value="PGBD"/>
</dbReference>
<protein>
    <submittedName>
        <fullName evidence="2">PiggyBac transposable element-derived protein 3</fullName>
    </submittedName>
</protein>
<evidence type="ECO:0000313" key="2">
    <source>
        <dbReference type="EMBL" id="LAB68692.1"/>
    </source>
</evidence>
<organism evidence="2">
    <name type="scientific">Hirondellea gigas</name>
    <dbReference type="NCBI Taxonomy" id="1518452"/>
    <lineage>
        <taxon>Eukaryota</taxon>
        <taxon>Metazoa</taxon>
        <taxon>Ecdysozoa</taxon>
        <taxon>Arthropoda</taxon>
        <taxon>Crustacea</taxon>
        <taxon>Multicrustacea</taxon>
        <taxon>Malacostraca</taxon>
        <taxon>Eumalacostraca</taxon>
        <taxon>Peracarida</taxon>
        <taxon>Amphipoda</taxon>
        <taxon>Amphilochidea</taxon>
        <taxon>Lysianassida</taxon>
        <taxon>Lysianassidira</taxon>
        <taxon>Lysianassoidea</taxon>
        <taxon>Lysianassidae</taxon>
        <taxon>Hirondellea</taxon>
    </lineage>
</organism>
<dbReference type="PANTHER" id="PTHR46599:SF3">
    <property type="entry name" value="PIGGYBAC TRANSPOSABLE ELEMENT-DERIVED PROTEIN 4"/>
    <property type="match status" value="1"/>
</dbReference>
<reference evidence="2" key="1">
    <citation type="journal article" date="2018" name="Biosci. Biotechnol. Biochem.">
        <title>Polysaccharide hydrolase of the hadal zone amphipods Hirondellea gigas.</title>
        <authorList>
            <person name="Kobayashi H."/>
            <person name="Nagahama T."/>
            <person name="Arai W."/>
            <person name="Sasagawa Y."/>
            <person name="Umeda M."/>
            <person name="Hayashi T."/>
            <person name="Nikaido I."/>
            <person name="Watanabe H."/>
            <person name="Oguri K."/>
            <person name="Kitazato H."/>
            <person name="Fujioka K."/>
            <person name="Kido Y."/>
            <person name="Takami H."/>
        </authorList>
    </citation>
    <scope>NUCLEOTIDE SEQUENCE</scope>
    <source>
        <tissue evidence="2">Whole body</tissue>
    </source>
</reference>
<sequence>MSRLCWVRPYEPSSAMAHKLSSDASIRNLFEHSSGESSDEGEEWLDELLGDELVPHDAHIDGLVSHKNDPVPKIVDVSSGSDVEEMKPTVRHKKVWTSSIIVDSLDKTLDRNNYNKFTTPDTNETYQCVMEKASENEPSKLLTWTNQQPSVADSQSTENVLKIKGCMISDASKKADSPSKAWELFFSDEMFEEMVVYTNRKIEHTLSPLNLDECNSKNSARLKKTTNEEMKAFIGLQYARGLLSQTGHDAQSLWVDGIGNPIFSACMSSARFIFLNANITFDNSDSRPERFLRDRFAAIRDLFEKFNNNCSNVLQPDGFLAINETLYGCRNQVYKQDNTSKTAKCGLLFKSLNAARYPFTFRAVVYAGKPTGNSGLYYIPGILSIVKSLVTQLLVSVDLQGRNITMDSVYTSVELLEWLLAKNITAVGMIKTNKKGVHEAIKTTNGRECNSYKVFWEKEKGKMSIHSYVAKTKGTGMKNLLVLSTLPPILGTTKDDGKDKPALHKFYDFSKGGTDIVDERIGSYSVSTKSKRWTLAAFSYMLDTMRVNAQTIFSMNNGVHPQKTKSFEFGMEIVKSLITPHLITRKSLPGMRRSTISKINLFLNVPDVVVVQKSEPGQHYPINSDKPRRCSTCLDNIRGQGYTAKVQALARGIKQCTSCGNAVCKRHYEQICPNCSTS</sequence>
<dbReference type="Pfam" id="PF13843">
    <property type="entry name" value="DDE_Tnp_1_7"/>
    <property type="match status" value="1"/>
</dbReference>